<evidence type="ECO:0000259" key="2">
    <source>
        <dbReference type="PROSITE" id="PS50887"/>
    </source>
</evidence>
<dbReference type="Pfam" id="PF00990">
    <property type="entry name" value="GGDEF"/>
    <property type="match status" value="1"/>
</dbReference>
<feature type="transmembrane region" description="Helical" evidence="1">
    <location>
        <begin position="242"/>
        <end position="262"/>
    </location>
</feature>
<feature type="transmembrane region" description="Helical" evidence="1">
    <location>
        <begin position="303"/>
        <end position="329"/>
    </location>
</feature>
<dbReference type="GO" id="GO:1902201">
    <property type="term" value="P:negative regulation of bacterial-type flagellum-dependent cell motility"/>
    <property type="evidence" value="ECO:0007669"/>
    <property type="project" value="TreeGrafter"/>
</dbReference>
<dbReference type="InterPro" id="IPR043128">
    <property type="entry name" value="Rev_trsase/Diguanyl_cyclase"/>
</dbReference>
<feature type="transmembrane region" description="Helical" evidence="1">
    <location>
        <begin position="341"/>
        <end position="361"/>
    </location>
</feature>
<dbReference type="InterPro" id="IPR029787">
    <property type="entry name" value="Nucleotide_cyclase"/>
</dbReference>
<dbReference type="GO" id="GO:0005886">
    <property type="term" value="C:plasma membrane"/>
    <property type="evidence" value="ECO:0007669"/>
    <property type="project" value="TreeGrafter"/>
</dbReference>
<gene>
    <name evidence="3" type="ORF">DWX41_22910</name>
</gene>
<evidence type="ECO:0000313" key="3">
    <source>
        <dbReference type="EMBL" id="RGC22488.1"/>
    </source>
</evidence>
<feature type="transmembrane region" description="Helical" evidence="1">
    <location>
        <begin position="70"/>
        <end position="91"/>
    </location>
</feature>
<accession>A0A3E2WBY9</accession>
<protein>
    <submittedName>
        <fullName evidence="3">GGDEF domain-containing protein</fullName>
    </submittedName>
</protein>
<sequence>MSAATIFSYGLGSKCADLSNLLPNACREHSISHYALSMNCYLWYSIINVLSFVEKKGYPVNKKTNIKINYLYKVLLLCAVLVFLYVFYSIFHIEHMPDSRFIPDPPVSLSEGWYTLDASGGKTALPELNTWSMKSDAPVTIHRELPPLSDKDYLFIENNFNYIKVFVDGACIYDYSDDTVDLPANMSGHFICQIPLDRDFSGRILSVEITQPHTFLSVGVKDISIGTASSYIIQYLYSHAELIISLFVMLLASLCLFSAFLWQKHRKLDYNYSVFGELSLLTLISTLWIFTDSQLPQLFWGNTVAVCVLSFFSFMVLPLPMLSITSTLCQDSRRVLARMKCILILNAVVQGILYSFGNVSLVRMLPITHSLIALNGIVLLLFLLHRLKGSSSHLAKPMLLSLILLILSAVLALIQFYINPQADNSRFYRYGFILFISILIYVSIKAMLNFLNNYTEHKILKKLAYTDILTNVGSRLAFEEFMNELRSRTTPFPGVFYVCDLNNLKVTNDTYGHKAGDIILKEAARCIAKVFQDSGRIFRIGGDEFAAFIQAPFHELPDYVSMLEKEIESADSSCEYNFSLSIGWDASDTIIGNEIDRIFRQADDDMYKSKMKYREEKRIK</sequence>
<reference evidence="3 4" key="1">
    <citation type="submission" date="2018-08" db="EMBL/GenBank/DDBJ databases">
        <title>A genome reference for cultivated species of the human gut microbiota.</title>
        <authorList>
            <person name="Zou Y."/>
            <person name="Xue W."/>
            <person name="Luo G."/>
        </authorList>
    </citation>
    <scope>NUCLEOTIDE SEQUENCE [LARGE SCALE GENOMIC DNA]</scope>
    <source>
        <strain evidence="3 4">AF19-21</strain>
    </source>
</reference>
<evidence type="ECO:0000313" key="4">
    <source>
        <dbReference type="Proteomes" id="UP000261111"/>
    </source>
</evidence>
<feature type="transmembrane region" description="Helical" evidence="1">
    <location>
        <begin position="274"/>
        <end position="291"/>
    </location>
</feature>
<feature type="domain" description="GGDEF" evidence="2">
    <location>
        <begin position="492"/>
        <end position="620"/>
    </location>
</feature>
<dbReference type="Gene3D" id="3.30.70.270">
    <property type="match status" value="1"/>
</dbReference>
<dbReference type="InterPro" id="IPR000160">
    <property type="entry name" value="GGDEF_dom"/>
</dbReference>
<keyword evidence="1" id="KW-0472">Membrane</keyword>
<feature type="transmembrane region" description="Helical" evidence="1">
    <location>
        <begin position="31"/>
        <end position="50"/>
    </location>
</feature>
<dbReference type="NCBIfam" id="TIGR00254">
    <property type="entry name" value="GGDEF"/>
    <property type="match status" value="1"/>
</dbReference>
<name>A0A3E2WBY9_9FIRM</name>
<dbReference type="Proteomes" id="UP000261111">
    <property type="component" value="Unassembled WGS sequence"/>
</dbReference>
<dbReference type="GO" id="GO:0043709">
    <property type="term" value="P:cell adhesion involved in single-species biofilm formation"/>
    <property type="evidence" value="ECO:0007669"/>
    <property type="project" value="TreeGrafter"/>
</dbReference>
<proteinExistence type="predicted"/>
<comment type="caution">
    <text evidence="3">The sequence shown here is derived from an EMBL/GenBank/DDBJ whole genome shotgun (WGS) entry which is preliminary data.</text>
</comment>
<dbReference type="PANTHER" id="PTHR45138">
    <property type="entry name" value="REGULATORY COMPONENTS OF SENSORY TRANSDUCTION SYSTEM"/>
    <property type="match status" value="1"/>
</dbReference>
<evidence type="ECO:0000256" key="1">
    <source>
        <dbReference type="SAM" id="Phobius"/>
    </source>
</evidence>
<dbReference type="InterPro" id="IPR050469">
    <property type="entry name" value="Diguanylate_Cyclase"/>
</dbReference>
<feature type="transmembrane region" description="Helical" evidence="1">
    <location>
        <begin position="430"/>
        <end position="451"/>
    </location>
</feature>
<dbReference type="SMART" id="SM00267">
    <property type="entry name" value="GGDEF"/>
    <property type="match status" value="1"/>
</dbReference>
<feature type="transmembrane region" description="Helical" evidence="1">
    <location>
        <begin position="399"/>
        <end position="418"/>
    </location>
</feature>
<dbReference type="CDD" id="cd01949">
    <property type="entry name" value="GGDEF"/>
    <property type="match status" value="1"/>
</dbReference>
<dbReference type="PANTHER" id="PTHR45138:SF9">
    <property type="entry name" value="DIGUANYLATE CYCLASE DGCM-RELATED"/>
    <property type="match status" value="1"/>
</dbReference>
<feature type="transmembrane region" description="Helical" evidence="1">
    <location>
        <begin position="367"/>
        <end position="387"/>
    </location>
</feature>
<keyword evidence="1" id="KW-1133">Transmembrane helix</keyword>
<dbReference type="AlphaFoldDB" id="A0A3E2WBY9"/>
<keyword evidence="1" id="KW-0812">Transmembrane</keyword>
<organism evidence="3 4">
    <name type="scientific">Hungatella hathewayi</name>
    <dbReference type="NCBI Taxonomy" id="154046"/>
    <lineage>
        <taxon>Bacteria</taxon>
        <taxon>Bacillati</taxon>
        <taxon>Bacillota</taxon>
        <taxon>Clostridia</taxon>
        <taxon>Lachnospirales</taxon>
        <taxon>Lachnospiraceae</taxon>
        <taxon>Hungatella</taxon>
    </lineage>
</organism>
<dbReference type="GO" id="GO:0052621">
    <property type="term" value="F:diguanylate cyclase activity"/>
    <property type="evidence" value="ECO:0007669"/>
    <property type="project" value="TreeGrafter"/>
</dbReference>
<dbReference type="PROSITE" id="PS50887">
    <property type="entry name" value="GGDEF"/>
    <property type="match status" value="1"/>
</dbReference>
<dbReference type="SUPFAM" id="SSF55073">
    <property type="entry name" value="Nucleotide cyclase"/>
    <property type="match status" value="1"/>
</dbReference>
<dbReference type="EMBL" id="QVIA01000058">
    <property type="protein sequence ID" value="RGC22488.1"/>
    <property type="molecule type" value="Genomic_DNA"/>
</dbReference>